<keyword evidence="3" id="KW-0235">DNA replication</keyword>
<dbReference type="GO" id="GO:0005524">
    <property type="term" value="F:ATP binding"/>
    <property type="evidence" value="ECO:0007669"/>
    <property type="project" value="UniProtKB-KW"/>
</dbReference>
<dbReference type="GO" id="GO:0003677">
    <property type="term" value="F:DNA binding"/>
    <property type="evidence" value="ECO:0007669"/>
    <property type="project" value="UniProtKB-KW"/>
</dbReference>
<evidence type="ECO:0000256" key="9">
    <source>
        <dbReference type="ARBA" id="ARBA00023235"/>
    </source>
</evidence>
<keyword evidence="2" id="KW-0639">Primosome</keyword>
<evidence type="ECO:0000256" key="10">
    <source>
        <dbReference type="ARBA" id="ARBA00044969"/>
    </source>
</evidence>
<proteinExistence type="inferred from homology"/>
<evidence type="ECO:0000313" key="14">
    <source>
        <dbReference type="EMBL" id="RKQ70139.1"/>
    </source>
</evidence>
<dbReference type="SUPFAM" id="SSF48024">
    <property type="entry name" value="N-terminal domain of DnaB helicase"/>
    <property type="match status" value="1"/>
</dbReference>
<dbReference type="OrthoDB" id="9773982at2"/>
<organism evidence="14 15">
    <name type="scientific">Oceanibaculum indicum</name>
    <dbReference type="NCBI Taxonomy" id="526216"/>
    <lineage>
        <taxon>Bacteria</taxon>
        <taxon>Pseudomonadati</taxon>
        <taxon>Pseudomonadota</taxon>
        <taxon>Alphaproteobacteria</taxon>
        <taxon>Rhodospirillales</taxon>
        <taxon>Oceanibaculaceae</taxon>
        <taxon>Oceanibaculum</taxon>
    </lineage>
</organism>
<name>A0A420WGQ7_9PROT</name>
<dbReference type="InterPro" id="IPR036185">
    <property type="entry name" value="DNA_heli_DnaB-like_N_sf"/>
</dbReference>
<evidence type="ECO:0000259" key="13">
    <source>
        <dbReference type="PROSITE" id="PS51199"/>
    </source>
</evidence>
<evidence type="ECO:0000256" key="1">
    <source>
        <dbReference type="ARBA" id="ARBA00008428"/>
    </source>
</evidence>
<dbReference type="Gene3D" id="3.40.50.300">
    <property type="entry name" value="P-loop containing nucleotide triphosphate hydrolases"/>
    <property type="match status" value="1"/>
</dbReference>
<protein>
    <recommendedName>
        <fullName evidence="10">DNA 5'-3' helicase</fullName>
        <ecNumber evidence="10">5.6.2.3</ecNumber>
    </recommendedName>
</protein>
<dbReference type="InterPro" id="IPR007693">
    <property type="entry name" value="DNA_helicase_DnaB-like_N"/>
</dbReference>
<dbReference type="GO" id="GO:0005829">
    <property type="term" value="C:cytosol"/>
    <property type="evidence" value="ECO:0007669"/>
    <property type="project" value="TreeGrafter"/>
</dbReference>
<dbReference type="PANTHER" id="PTHR30153">
    <property type="entry name" value="REPLICATIVE DNA HELICASE DNAB"/>
    <property type="match status" value="1"/>
</dbReference>
<evidence type="ECO:0000256" key="5">
    <source>
        <dbReference type="ARBA" id="ARBA00022801"/>
    </source>
</evidence>
<gene>
    <name evidence="14" type="ORF">BCL74_2079</name>
</gene>
<comment type="catalytic activity">
    <reaction evidence="11">
        <text>ATP + H2O = ADP + phosphate + H(+)</text>
        <dbReference type="Rhea" id="RHEA:13065"/>
        <dbReference type="ChEBI" id="CHEBI:15377"/>
        <dbReference type="ChEBI" id="CHEBI:15378"/>
        <dbReference type="ChEBI" id="CHEBI:30616"/>
        <dbReference type="ChEBI" id="CHEBI:43474"/>
        <dbReference type="ChEBI" id="CHEBI:456216"/>
        <dbReference type="EC" id="5.6.2.3"/>
    </reaction>
</comment>
<evidence type="ECO:0000256" key="6">
    <source>
        <dbReference type="ARBA" id="ARBA00022806"/>
    </source>
</evidence>
<keyword evidence="5" id="KW-0378">Hydrolase</keyword>
<dbReference type="Pfam" id="PF00772">
    <property type="entry name" value="DnaB"/>
    <property type="match status" value="1"/>
</dbReference>
<evidence type="ECO:0000256" key="8">
    <source>
        <dbReference type="ARBA" id="ARBA00023125"/>
    </source>
</evidence>
<evidence type="ECO:0000313" key="15">
    <source>
        <dbReference type="Proteomes" id="UP000277424"/>
    </source>
</evidence>
<dbReference type="Proteomes" id="UP000277424">
    <property type="component" value="Unassembled WGS sequence"/>
</dbReference>
<evidence type="ECO:0000256" key="3">
    <source>
        <dbReference type="ARBA" id="ARBA00022705"/>
    </source>
</evidence>
<dbReference type="EMBL" id="RBIG01000002">
    <property type="protein sequence ID" value="RKQ70139.1"/>
    <property type="molecule type" value="Genomic_DNA"/>
</dbReference>
<feature type="domain" description="SF4 helicase" evidence="13">
    <location>
        <begin position="252"/>
        <end position="561"/>
    </location>
</feature>
<dbReference type="Pfam" id="PF03796">
    <property type="entry name" value="DnaB_C"/>
    <property type="match status" value="1"/>
</dbReference>
<keyword evidence="6 14" id="KW-0347">Helicase</keyword>
<comment type="caution">
    <text evidence="14">The sequence shown here is derived from an EMBL/GenBank/DDBJ whole genome shotgun (WGS) entry which is preliminary data.</text>
</comment>
<dbReference type="Gene3D" id="1.10.860.10">
    <property type="entry name" value="DNAb Helicase, Chain A"/>
    <property type="match status" value="1"/>
</dbReference>
<dbReference type="PANTHER" id="PTHR30153:SF2">
    <property type="entry name" value="REPLICATIVE DNA HELICASE"/>
    <property type="match status" value="1"/>
</dbReference>
<dbReference type="GO" id="GO:1990077">
    <property type="term" value="C:primosome complex"/>
    <property type="evidence" value="ECO:0007669"/>
    <property type="project" value="UniProtKB-KW"/>
</dbReference>
<dbReference type="GO" id="GO:0043139">
    <property type="term" value="F:5'-3' DNA helicase activity"/>
    <property type="evidence" value="ECO:0007669"/>
    <property type="project" value="UniProtKB-EC"/>
</dbReference>
<dbReference type="InterPro" id="IPR027417">
    <property type="entry name" value="P-loop_NTPase"/>
</dbReference>
<dbReference type="GO" id="GO:0016787">
    <property type="term" value="F:hydrolase activity"/>
    <property type="evidence" value="ECO:0007669"/>
    <property type="project" value="UniProtKB-KW"/>
</dbReference>
<comment type="similarity">
    <text evidence="1">Belongs to the helicase family. DnaB subfamily.</text>
</comment>
<dbReference type="GO" id="GO:0006269">
    <property type="term" value="P:DNA replication, synthesis of primer"/>
    <property type="evidence" value="ECO:0007669"/>
    <property type="project" value="UniProtKB-KW"/>
</dbReference>
<keyword evidence="9" id="KW-0413">Isomerase</keyword>
<evidence type="ECO:0000256" key="12">
    <source>
        <dbReference type="SAM" id="MobiDB-lite"/>
    </source>
</evidence>
<sequence length="562" mass="62456">MSHPYEPSPHGGMADEPPPFQPHDGDQNALDQDEGDEALLRAGASLISTIRKYLPGASDYDVGRFCGELSRLAEAYALPPHNLEAEQALLGALMVNNGVYERFRDRLKPEHFADPVNGRIYAAAMQLMDAGKGVSPITLKNIFDQDDTLAEIGGAKYLVRLAASVVTVVNAEDYAESIIGLWQRRQLLDVVRETSVALGRVGVENNVPQLVQQMESRLYDLAEKGEAMGSPVEPMPTVGARVRQQIEAAYKSEGRSYGIGLGLPILDEIIGRWAAPQLIILGGRPAMGKTTVARSFARYAARSCRETRDYLHDVQEAAARGHRVLFATYEMSGDEQYVGWLSYETGLAADAMKQGRLQPAQIAAAVEASHNLDRLPIQIDGSATNTVEALFNRARRAQRRGGLDFLVVDYIQLMQAGADRWRQSSRTQDVSEISRGLKMLAKDLSIPVLALSQLNRSVEQREDKRPLLADLRESGAIEQDADKVVFLYRHEYYLHQAEPQRRPDENDDKFHDRYENWQRACDEARGKAELIVAKRRDGKTGKAGINLNLMTGRMTENDQEAQ</sequence>
<keyword evidence="7" id="KW-0067">ATP-binding</keyword>
<dbReference type="SUPFAM" id="SSF52540">
    <property type="entry name" value="P-loop containing nucleoside triphosphate hydrolases"/>
    <property type="match status" value="1"/>
</dbReference>
<evidence type="ECO:0000256" key="4">
    <source>
        <dbReference type="ARBA" id="ARBA00022741"/>
    </source>
</evidence>
<evidence type="ECO:0000256" key="7">
    <source>
        <dbReference type="ARBA" id="ARBA00022840"/>
    </source>
</evidence>
<evidence type="ECO:0000256" key="11">
    <source>
        <dbReference type="ARBA" id="ARBA00048954"/>
    </source>
</evidence>
<keyword evidence="8" id="KW-0238">DNA-binding</keyword>
<reference evidence="14 15" key="1">
    <citation type="submission" date="2018-10" db="EMBL/GenBank/DDBJ databases">
        <title>Comparative analysis of microorganisms from saline springs in Andes Mountain Range, Colombia.</title>
        <authorList>
            <person name="Rubin E."/>
        </authorList>
    </citation>
    <scope>NUCLEOTIDE SEQUENCE [LARGE SCALE GENOMIC DNA]</scope>
    <source>
        <strain evidence="14 15">USBA 36</strain>
    </source>
</reference>
<keyword evidence="4" id="KW-0547">Nucleotide-binding</keyword>
<feature type="region of interest" description="Disordered" evidence="12">
    <location>
        <begin position="1"/>
        <end position="31"/>
    </location>
</feature>
<dbReference type="EC" id="5.6.2.3" evidence="10"/>
<dbReference type="InterPro" id="IPR016136">
    <property type="entry name" value="DNA_helicase_N/primase_C"/>
</dbReference>
<evidence type="ECO:0000256" key="2">
    <source>
        <dbReference type="ARBA" id="ARBA00022515"/>
    </source>
</evidence>
<dbReference type="RefSeq" id="WP_121219747.1">
    <property type="nucleotide sequence ID" value="NZ_RBIG01000002.1"/>
</dbReference>
<dbReference type="AlphaFoldDB" id="A0A420WGQ7"/>
<dbReference type="PROSITE" id="PS51199">
    <property type="entry name" value="SF4_HELICASE"/>
    <property type="match status" value="1"/>
</dbReference>
<dbReference type="InterPro" id="IPR007694">
    <property type="entry name" value="DNA_helicase_DnaB-like_C"/>
</dbReference>
<accession>A0A420WGQ7</accession>